<name>A0ABW7HUF3_9ACTN</name>
<sequence>MGRTVPTPVNSADEPIPFFLTPKSEALAAPAIPGPRSEAAGRMVQARIGGALVTIPCPTWCVVDHVADDAAFIQDVSHHSLPISLPAPTFGGGQEQTEEILTADVSQWPFSSGHTAEPFVSLDASGDSLCAELAPEALEAFADQLEAHADKLRQLARLAAVARTAGGAR</sequence>
<accession>A0ABW7HUF3</accession>
<reference evidence="1 2" key="1">
    <citation type="submission" date="2024-10" db="EMBL/GenBank/DDBJ databases">
        <authorList>
            <person name="Cho J.-C."/>
        </authorList>
    </citation>
    <scope>NUCLEOTIDE SEQUENCE [LARGE SCALE GENOMIC DNA]</scope>
    <source>
        <strain evidence="1 2">KCTC29696</strain>
    </source>
</reference>
<comment type="caution">
    <text evidence="1">The sequence shown here is derived from an EMBL/GenBank/DDBJ whole genome shotgun (WGS) entry which is preliminary data.</text>
</comment>
<dbReference type="EMBL" id="JBIHMK010000051">
    <property type="protein sequence ID" value="MFH0249500.1"/>
    <property type="molecule type" value="Genomic_DNA"/>
</dbReference>
<gene>
    <name evidence="1" type="ORF">ACG5V6_14905</name>
</gene>
<dbReference type="Proteomes" id="UP001607069">
    <property type="component" value="Unassembled WGS sequence"/>
</dbReference>
<dbReference type="RefSeq" id="WP_279948212.1">
    <property type="nucleotide sequence ID" value="NZ_BAABEN010000002.1"/>
</dbReference>
<evidence type="ECO:0000313" key="2">
    <source>
        <dbReference type="Proteomes" id="UP001607069"/>
    </source>
</evidence>
<keyword evidence="2" id="KW-1185">Reference proteome</keyword>
<dbReference type="Pfam" id="PF21848">
    <property type="entry name" value="DUF6907"/>
    <property type="match status" value="1"/>
</dbReference>
<dbReference type="InterPro" id="IPR054202">
    <property type="entry name" value="DUF6907"/>
</dbReference>
<organism evidence="1 2">
    <name type="scientific">Streptomyces chitinivorans</name>
    <dbReference type="NCBI Taxonomy" id="1257027"/>
    <lineage>
        <taxon>Bacteria</taxon>
        <taxon>Bacillati</taxon>
        <taxon>Actinomycetota</taxon>
        <taxon>Actinomycetes</taxon>
        <taxon>Kitasatosporales</taxon>
        <taxon>Streptomycetaceae</taxon>
        <taxon>Streptomyces</taxon>
    </lineage>
</organism>
<protein>
    <submittedName>
        <fullName evidence="1">DUF6907 domain-containing protein</fullName>
    </submittedName>
</protein>
<evidence type="ECO:0000313" key="1">
    <source>
        <dbReference type="EMBL" id="MFH0249500.1"/>
    </source>
</evidence>
<proteinExistence type="predicted"/>